<dbReference type="EMBL" id="JAQIZT010000013">
    <property type="protein sequence ID" value="KAJ6975302.1"/>
    <property type="molecule type" value="Genomic_DNA"/>
</dbReference>
<evidence type="ECO:0000256" key="3">
    <source>
        <dbReference type="SAM" id="MobiDB-lite"/>
    </source>
</evidence>
<dbReference type="PANTHER" id="PTHR24291:SF171">
    <property type="entry name" value="PROTEIN LUTEIN DEFICIENT 5, CHLOROPLASTIC"/>
    <property type="match status" value="1"/>
</dbReference>
<comment type="caution">
    <text evidence="4">The sequence shown here is derived from an EMBL/GenBank/DDBJ whole genome shotgun (WGS) entry which is preliminary data.</text>
</comment>
<dbReference type="InterPro" id="IPR017972">
    <property type="entry name" value="Cyt_P450_CS"/>
</dbReference>
<keyword evidence="2" id="KW-0349">Heme</keyword>
<feature type="region of interest" description="Disordered" evidence="3">
    <location>
        <begin position="166"/>
        <end position="192"/>
    </location>
</feature>
<keyword evidence="2" id="KW-0408">Iron</keyword>
<organism evidence="4 5">
    <name type="scientific">Populus alba x Populus x berolinensis</name>
    <dbReference type="NCBI Taxonomy" id="444605"/>
    <lineage>
        <taxon>Eukaryota</taxon>
        <taxon>Viridiplantae</taxon>
        <taxon>Streptophyta</taxon>
        <taxon>Embryophyta</taxon>
        <taxon>Tracheophyta</taxon>
        <taxon>Spermatophyta</taxon>
        <taxon>Magnoliopsida</taxon>
        <taxon>eudicotyledons</taxon>
        <taxon>Gunneridae</taxon>
        <taxon>Pentapetalae</taxon>
        <taxon>rosids</taxon>
        <taxon>fabids</taxon>
        <taxon>Malpighiales</taxon>
        <taxon>Salicaceae</taxon>
        <taxon>Saliceae</taxon>
        <taxon>Populus</taxon>
    </lineage>
</organism>
<keyword evidence="2" id="KW-0560">Oxidoreductase</keyword>
<reference evidence="4" key="1">
    <citation type="journal article" date="2023" name="Mol. Ecol. Resour.">
        <title>Chromosome-level genome assembly of a triploid poplar Populus alba 'Berolinensis'.</title>
        <authorList>
            <person name="Chen S."/>
            <person name="Yu Y."/>
            <person name="Wang X."/>
            <person name="Wang S."/>
            <person name="Zhang T."/>
            <person name="Zhou Y."/>
            <person name="He R."/>
            <person name="Meng N."/>
            <person name="Wang Y."/>
            <person name="Liu W."/>
            <person name="Liu Z."/>
            <person name="Liu J."/>
            <person name="Guo Q."/>
            <person name="Huang H."/>
            <person name="Sederoff R.R."/>
            <person name="Wang G."/>
            <person name="Qu G."/>
            <person name="Chen S."/>
        </authorList>
    </citation>
    <scope>NUCLEOTIDE SEQUENCE</scope>
    <source>
        <strain evidence="4">SC-2020</strain>
    </source>
</reference>
<dbReference type="InterPro" id="IPR050196">
    <property type="entry name" value="Cytochrome_P450_Monoox"/>
</dbReference>
<name>A0AAD6M0Q7_9ROSI</name>
<keyword evidence="2" id="KW-0479">Metal-binding</keyword>
<dbReference type="GO" id="GO:0009507">
    <property type="term" value="C:chloroplast"/>
    <property type="evidence" value="ECO:0007669"/>
    <property type="project" value="TreeGrafter"/>
</dbReference>
<dbReference type="GO" id="GO:0010291">
    <property type="term" value="F:beta-carotene 3-hydroxylase activity"/>
    <property type="evidence" value="ECO:0007669"/>
    <property type="project" value="TreeGrafter"/>
</dbReference>
<dbReference type="GO" id="GO:0020037">
    <property type="term" value="F:heme binding"/>
    <property type="evidence" value="ECO:0007669"/>
    <property type="project" value="InterPro"/>
</dbReference>
<keyword evidence="2" id="KW-0503">Monooxygenase</keyword>
<dbReference type="Gene3D" id="1.10.630.10">
    <property type="entry name" value="Cytochrome P450"/>
    <property type="match status" value="1"/>
</dbReference>
<dbReference type="GO" id="GO:0016705">
    <property type="term" value="F:oxidoreductase activity, acting on paired donors, with incorporation or reduction of molecular oxygen"/>
    <property type="evidence" value="ECO:0007669"/>
    <property type="project" value="InterPro"/>
</dbReference>
<accession>A0AAD6M0Q7</accession>
<dbReference type="Proteomes" id="UP001164929">
    <property type="component" value="Chromosome 13"/>
</dbReference>
<evidence type="ECO:0000256" key="1">
    <source>
        <dbReference type="ARBA" id="ARBA00010617"/>
    </source>
</evidence>
<keyword evidence="5" id="KW-1185">Reference proteome</keyword>
<dbReference type="InterPro" id="IPR001128">
    <property type="entry name" value="Cyt_P450"/>
</dbReference>
<evidence type="ECO:0008006" key="6">
    <source>
        <dbReference type="Google" id="ProtNLM"/>
    </source>
</evidence>
<dbReference type="GO" id="GO:0005506">
    <property type="term" value="F:iron ion binding"/>
    <property type="evidence" value="ECO:0007669"/>
    <property type="project" value="InterPro"/>
</dbReference>
<dbReference type="InterPro" id="IPR036396">
    <property type="entry name" value="Cyt_P450_sf"/>
</dbReference>
<dbReference type="PROSITE" id="PS00086">
    <property type="entry name" value="CYTOCHROME_P450"/>
    <property type="match status" value="1"/>
</dbReference>
<evidence type="ECO:0000313" key="5">
    <source>
        <dbReference type="Proteomes" id="UP001164929"/>
    </source>
</evidence>
<gene>
    <name evidence="4" type="ORF">NC653_031227</name>
</gene>
<evidence type="ECO:0000313" key="4">
    <source>
        <dbReference type="EMBL" id="KAJ6975302.1"/>
    </source>
</evidence>
<dbReference type="PANTHER" id="PTHR24291">
    <property type="entry name" value="CYTOCHROME P450 FAMILY 4"/>
    <property type="match status" value="1"/>
</dbReference>
<dbReference type="AlphaFoldDB" id="A0AAD6M0Q7"/>
<sequence length="192" mass="21264">MSNSSIWDLRSAVLPQVFNGCLKLNTSPKPTSYLPFGGGPRKCIGDMFASFEAIVAVSMLVRRFNFQVALGAPPISNSLVKSYYMIWGFVVVSLLVLLRYGGEDGVWSERNEERTQRLSRHEKSLGIYVKVRMTTGATIHTTEGLKMTVTRRTRPPIMPKLEKTVFEVDESTSGPEGETRLGPKSEVSSANS</sequence>
<dbReference type="SUPFAM" id="SSF48264">
    <property type="entry name" value="Cytochrome P450"/>
    <property type="match status" value="1"/>
</dbReference>
<comment type="similarity">
    <text evidence="1 2">Belongs to the cytochrome P450 family.</text>
</comment>
<evidence type="ECO:0000256" key="2">
    <source>
        <dbReference type="RuleBase" id="RU000461"/>
    </source>
</evidence>
<dbReference type="Pfam" id="PF00067">
    <property type="entry name" value="p450"/>
    <property type="match status" value="1"/>
</dbReference>
<proteinExistence type="inferred from homology"/>
<dbReference type="GO" id="GO:0016123">
    <property type="term" value="P:xanthophyll biosynthetic process"/>
    <property type="evidence" value="ECO:0007669"/>
    <property type="project" value="TreeGrafter"/>
</dbReference>
<protein>
    <recommendedName>
        <fullName evidence="6">Cytochrome P450</fullName>
    </recommendedName>
</protein>